<feature type="signal peptide" evidence="3">
    <location>
        <begin position="1"/>
        <end position="23"/>
    </location>
</feature>
<reference evidence="5" key="1">
    <citation type="submission" date="2022-06" db="EMBL/GenBank/DDBJ databases">
        <title>Isolation of gut microbiota from human fecal samples.</title>
        <authorList>
            <person name="Pamer E.G."/>
            <person name="Barat B."/>
            <person name="Waligurski E."/>
            <person name="Medina S."/>
            <person name="Paddock L."/>
            <person name="Mostad J."/>
        </authorList>
    </citation>
    <scope>NUCLEOTIDE SEQUENCE</scope>
    <source>
        <strain evidence="5">DFI.9.91</strain>
    </source>
</reference>
<feature type="region of interest" description="Disordered" evidence="2">
    <location>
        <begin position="333"/>
        <end position="354"/>
    </location>
</feature>
<proteinExistence type="predicted"/>
<evidence type="ECO:0000259" key="4">
    <source>
        <dbReference type="Pfam" id="PF07833"/>
    </source>
</evidence>
<sequence length="436" mass="49456">MKHFRAPIVGLLLTGVLLGAAGAATVQHITADLRPDITVQVDGEKQTLLDKNGDVVYPITYDGTTYLPIRALGNAMDLEVEWNSKTQTVSLYTKTDTKPEDLTLEKLTERTEEAEDTVAELKAASTYAGRKDQYDLHSETIDNIRDDLHTYAQQVNAQHMDGKLKTDEFNVLTTRIDKLDNRLKDALDLLRSKTIGDETGKLTVEETHAKAIDELTERVKAVEAEIKDLKPAETDSGRLKQYKDMAVDLSLLSKDISAEYKSLNAHLRDESLTNRQYNALNDRINALDVRMKDAWDDLADKTVDYDGKDDDASKPEGSGAYDSYVKQIEALDAKADQRQKDVENYKPAKGEHNNKQAWRAIERKLDALDDEIDALEDAIERDYKAGKLTGSEYRDLNKQLDKVDDRVDDLDDWYDDDWDDDDHHDHDDDDDDDWDD</sequence>
<evidence type="ECO:0000256" key="1">
    <source>
        <dbReference type="SAM" id="Coils"/>
    </source>
</evidence>
<feature type="coiled-coil region" evidence="1">
    <location>
        <begin position="358"/>
        <end position="385"/>
    </location>
</feature>
<evidence type="ECO:0000313" key="6">
    <source>
        <dbReference type="Proteomes" id="UP001204562"/>
    </source>
</evidence>
<protein>
    <submittedName>
        <fullName evidence="5">Stalk domain-containing protein</fullName>
    </submittedName>
</protein>
<accession>A0AAW5JPI5</accession>
<gene>
    <name evidence="5" type="ORF">NE579_11605</name>
</gene>
<evidence type="ECO:0000256" key="2">
    <source>
        <dbReference type="SAM" id="MobiDB-lite"/>
    </source>
</evidence>
<dbReference type="EMBL" id="JANFYS010000024">
    <property type="protein sequence ID" value="MCQ4771102.1"/>
    <property type="molecule type" value="Genomic_DNA"/>
</dbReference>
<dbReference type="Proteomes" id="UP001204562">
    <property type="component" value="Unassembled WGS sequence"/>
</dbReference>
<evidence type="ECO:0000313" key="5">
    <source>
        <dbReference type="EMBL" id="MCQ4771102.1"/>
    </source>
</evidence>
<feature type="region of interest" description="Disordered" evidence="2">
    <location>
        <begin position="411"/>
        <end position="436"/>
    </location>
</feature>
<dbReference type="AlphaFoldDB" id="A0AAW5JPI5"/>
<comment type="caution">
    <text evidence="5">The sequence shown here is derived from an EMBL/GenBank/DDBJ whole genome shotgun (WGS) entry which is preliminary data.</text>
</comment>
<keyword evidence="1" id="KW-0175">Coiled coil</keyword>
<feature type="compositionally biased region" description="Acidic residues" evidence="2">
    <location>
        <begin position="411"/>
        <end position="420"/>
    </location>
</feature>
<name>A0AAW5JPI5_9FIRM</name>
<evidence type="ECO:0000256" key="3">
    <source>
        <dbReference type="SAM" id="SignalP"/>
    </source>
</evidence>
<dbReference type="InterPro" id="IPR012854">
    <property type="entry name" value="Cu_amine_oxidase-like_N"/>
</dbReference>
<dbReference type="Pfam" id="PF07833">
    <property type="entry name" value="Cu_amine_oxidN1"/>
    <property type="match status" value="1"/>
</dbReference>
<feature type="coiled-coil region" evidence="1">
    <location>
        <begin position="205"/>
        <end position="232"/>
    </location>
</feature>
<keyword evidence="3" id="KW-0732">Signal</keyword>
<feature type="domain" description="Copper amine oxidase-like N-terminal" evidence="4">
    <location>
        <begin position="56"/>
        <end position="96"/>
    </location>
</feature>
<dbReference type="RefSeq" id="WP_256304375.1">
    <property type="nucleotide sequence ID" value="NZ_JANFYS010000024.1"/>
</dbReference>
<feature type="compositionally biased region" description="Acidic residues" evidence="2">
    <location>
        <begin position="427"/>
        <end position="436"/>
    </location>
</feature>
<feature type="chain" id="PRO_5043352570" evidence="3">
    <location>
        <begin position="24"/>
        <end position="436"/>
    </location>
</feature>
<organism evidence="5 6">
    <name type="scientific">Intestinimonas massiliensis</name>
    <name type="common">ex Afouda et al. 2020</name>
    <dbReference type="NCBI Taxonomy" id="1673721"/>
    <lineage>
        <taxon>Bacteria</taxon>
        <taxon>Bacillati</taxon>
        <taxon>Bacillota</taxon>
        <taxon>Clostridia</taxon>
        <taxon>Eubacteriales</taxon>
        <taxon>Intestinimonas</taxon>
    </lineage>
</organism>